<sequence>MYRRADLWRTEVLVVALLLTAVSTGDFARGFRAADSRNDRYWIDVSRSRPSGSGTEAPEQTGSAAIGFNRTNVALIGAVAPLLVGRLCRVEWI</sequence>
<dbReference type="EMBL" id="CP016428">
    <property type="protein sequence ID" value="ANW04834.1"/>
    <property type="molecule type" value="Genomic_DNA"/>
</dbReference>
<name>A0A1B1UQ36_9BRAD</name>
<reference evidence="1 2" key="1">
    <citation type="submission" date="2016-07" db="EMBL/GenBank/DDBJ databases">
        <title>Complete genome sequence of Bradyrhizobium icense LMTR 13T, a potential inoculant strain isolated from lima bean (Phaseolus lunatus) in Peru.</title>
        <authorList>
            <person name="Ormeno-Orrillo E."/>
            <person name="Duran D."/>
            <person name="Rogel M.A."/>
            <person name="Rey L."/>
            <person name="Imperial J."/>
            <person name="Ruiz-Argueso T."/>
            <person name="Martinez-Romero E."/>
        </authorList>
    </citation>
    <scope>NUCLEOTIDE SEQUENCE [LARGE SCALE GENOMIC DNA]</scope>
    <source>
        <strain evidence="1 2">LMTR 13</strain>
    </source>
</reference>
<proteinExistence type="predicted"/>
<gene>
    <name evidence="1" type="ORF">LMTR13_36545</name>
</gene>
<organism evidence="1 2">
    <name type="scientific">Bradyrhizobium icense</name>
    <dbReference type="NCBI Taxonomy" id="1274631"/>
    <lineage>
        <taxon>Bacteria</taxon>
        <taxon>Pseudomonadati</taxon>
        <taxon>Pseudomonadota</taxon>
        <taxon>Alphaproteobacteria</taxon>
        <taxon>Hyphomicrobiales</taxon>
        <taxon>Nitrobacteraceae</taxon>
        <taxon>Bradyrhizobium</taxon>
    </lineage>
</organism>
<dbReference type="STRING" id="1274631.LMTR13_36545"/>
<evidence type="ECO:0000313" key="1">
    <source>
        <dbReference type="EMBL" id="ANW04834.1"/>
    </source>
</evidence>
<evidence type="ECO:0000313" key="2">
    <source>
        <dbReference type="Proteomes" id="UP000092839"/>
    </source>
</evidence>
<dbReference type="Proteomes" id="UP000092839">
    <property type="component" value="Chromosome"/>
</dbReference>
<dbReference type="AlphaFoldDB" id="A0A1B1UQ36"/>
<accession>A0A1B1UQ36</accession>
<keyword evidence="2" id="KW-1185">Reference proteome</keyword>
<protein>
    <submittedName>
        <fullName evidence="1">Uncharacterized protein</fullName>
    </submittedName>
</protein>
<dbReference type="KEGG" id="bic:LMTR13_36545"/>